<dbReference type="AlphaFoldDB" id="S7TWP4"/>
<dbReference type="Gene3D" id="2.30.110.10">
    <property type="entry name" value="Electron Transport, Fmn-binding Protein, Chain A"/>
    <property type="match status" value="1"/>
</dbReference>
<protein>
    <submittedName>
        <fullName evidence="2">Pyridoxamine 5-phosphate oxidase-related FMN-binding protein</fullName>
    </submittedName>
</protein>
<dbReference type="OrthoDB" id="3034951at2"/>
<keyword evidence="3" id="KW-1185">Reference proteome</keyword>
<evidence type="ECO:0000259" key="1">
    <source>
        <dbReference type="Pfam" id="PF01243"/>
    </source>
</evidence>
<dbReference type="InterPro" id="IPR011576">
    <property type="entry name" value="Pyridox_Oxase_N"/>
</dbReference>
<dbReference type="Pfam" id="PF01243">
    <property type="entry name" value="PNPOx_N"/>
    <property type="match status" value="1"/>
</dbReference>
<dbReference type="SUPFAM" id="SSF50475">
    <property type="entry name" value="FMN-binding split barrel"/>
    <property type="match status" value="1"/>
</dbReference>
<dbReference type="InterPro" id="IPR012349">
    <property type="entry name" value="Split_barrel_FMN-bd"/>
</dbReference>
<comment type="caution">
    <text evidence="2">The sequence shown here is derived from an EMBL/GenBank/DDBJ whole genome shotgun (WGS) entry which is preliminary data.</text>
</comment>
<dbReference type="STRING" id="897.B2D07_09220"/>
<evidence type="ECO:0000313" key="3">
    <source>
        <dbReference type="Proteomes" id="UP000014977"/>
    </source>
</evidence>
<accession>S7TWP4</accession>
<name>S7TWP4_DESML</name>
<dbReference type="EMBL" id="ATHJ01000074">
    <property type="protein sequence ID" value="EPR41517.1"/>
    <property type="molecule type" value="Genomic_DNA"/>
</dbReference>
<proteinExistence type="predicted"/>
<feature type="domain" description="Pyridoxamine 5'-phosphate oxidase N-terminal" evidence="1">
    <location>
        <begin position="10"/>
        <end position="112"/>
    </location>
</feature>
<evidence type="ECO:0000313" key="2">
    <source>
        <dbReference type="EMBL" id="EPR41517.1"/>
    </source>
</evidence>
<dbReference type="eggNOG" id="COG0748">
    <property type="taxonomic scope" value="Bacteria"/>
</dbReference>
<sequence>MRSFIQYGNQLRELFAAQQLAVLATDAGGRPYTSLVAFAATDDLKTLVFATLRETRKFSNITHNPHVSLLIDSRSNQVTDFQDAVALTALGTGEEVSGEARDTLLSLYLARHAHLSTFVRTPSCALVAVAVREYCLVSRFQNVDVWKMSQ</sequence>
<dbReference type="Proteomes" id="UP000014977">
    <property type="component" value="Unassembled WGS sequence"/>
</dbReference>
<organism evidence="2 3">
    <name type="scientific">Desulfococcus multivorans DSM 2059</name>
    <dbReference type="NCBI Taxonomy" id="1121405"/>
    <lineage>
        <taxon>Bacteria</taxon>
        <taxon>Pseudomonadati</taxon>
        <taxon>Thermodesulfobacteriota</taxon>
        <taxon>Desulfobacteria</taxon>
        <taxon>Desulfobacterales</taxon>
        <taxon>Desulfococcaceae</taxon>
        <taxon>Desulfococcus</taxon>
    </lineage>
</organism>
<gene>
    <name evidence="2" type="ORF">dsmv_1950</name>
</gene>
<dbReference type="RefSeq" id="WP_020876381.1">
    <property type="nucleotide sequence ID" value="NZ_ATHJ01000074.1"/>
</dbReference>
<reference evidence="2 3" key="1">
    <citation type="journal article" date="2013" name="Genome Announc.">
        <title>Draft genome sequences for three mercury-methylating, sulfate-reducing bacteria.</title>
        <authorList>
            <person name="Brown S.D."/>
            <person name="Hurt R.A.Jr."/>
            <person name="Gilmour C.C."/>
            <person name="Elias D.A."/>
        </authorList>
    </citation>
    <scope>NUCLEOTIDE SEQUENCE [LARGE SCALE GENOMIC DNA]</scope>
    <source>
        <strain evidence="2 3">DSM 2059</strain>
    </source>
</reference>